<proteinExistence type="predicted"/>
<evidence type="ECO:0000313" key="2">
    <source>
        <dbReference type="EMBL" id="MBP1969976.1"/>
    </source>
</evidence>
<protein>
    <submittedName>
        <fullName evidence="2">Cation transporter-like permease</fullName>
    </submittedName>
</protein>
<keyword evidence="1" id="KW-1133">Transmembrane helix</keyword>
<comment type="caution">
    <text evidence="2">The sequence shown here is derived from an EMBL/GenBank/DDBJ whole genome shotgun (WGS) entry which is preliminary data.</text>
</comment>
<evidence type="ECO:0000313" key="3">
    <source>
        <dbReference type="Proteomes" id="UP001519345"/>
    </source>
</evidence>
<keyword evidence="1" id="KW-0472">Membrane</keyword>
<name>A0ABS4IGA7_9BACI</name>
<organism evidence="2 3">
    <name type="scientific">Virgibacillus natechei</name>
    <dbReference type="NCBI Taxonomy" id="1216297"/>
    <lineage>
        <taxon>Bacteria</taxon>
        <taxon>Bacillati</taxon>
        <taxon>Bacillota</taxon>
        <taxon>Bacilli</taxon>
        <taxon>Bacillales</taxon>
        <taxon>Bacillaceae</taxon>
        <taxon>Virgibacillus</taxon>
    </lineage>
</organism>
<reference evidence="2 3" key="1">
    <citation type="submission" date="2021-03" db="EMBL/GenBank/DDBJ databases">
        <title>Genomic Encyclopedia of Type Strains, Phase IV (KMG-IV): sequencing the most valuable type-strain genomes for metagenomic binning, comparative biology and taxonomic classification.</title>
        <authorList>
            <person name="Goeker M."/>
        </authorList>
    </citation>
    <scope>NUCLEOTIDE SEQUENCE [LARGE SCALE GENOMIC DNA]</scope>
    <source>
        <strain evidence="2 3">DSM 25609</strain>
    </source>
</reference>
<gene>
    <name evidence="2" type="ORF">J2Z83_002084</name>
</gene>
<feature type="transmembrane region" description="Helical" evidence="1">
    <location>
        <begin position="46"/>
        <end position="67"/>
    </location>
</feature>
<accession>A0ABS4IGA7</accession>
<dbReference type="EMBL" id="JAGGKX010000009">
    <property type="protein sequence ID" value="MBP1969976.1"/>
    <property type="molecule type" value="Genomic_DNA"/>
</dbReference>
<dbReference type="Proteomes" id="UP001519345">
    <property type="component" value="Unassembled WGS sequence"/>
</dbReference>
<feature type="transmembrane region" description="Helical" evidence="1">
    <location>
        <begin position="12"/>
        <end position="34"/>
    </location>
</feature>
<keyword evidence="3" id="KW-1185">Reference proteome</keyword>
<evidence type="ECO:0000256" key="1">
    <source>
        <dbReference type="SAM" id="Phobius"/>
    </source>
</evidence>
<sequence>MKHARRVAITYSALYGSVMFMMVGVIALNLNYAIRSGVDGLELMLFILQGVLLAQFGMFMLKSLLYYRRVKRNVEYS</sequence>
<keyword evidence="1" id="KW-0812">Transmembrane</keyword>